<sequence>MRPDIDDQFKFLNDIEKLRGVQRNNRLLDGSRQENSAEHSWHLALFALTLADYAPRPINPTRVMQMLLLHDVVEIDVGDHPIHLQTDWKAIAAAEQKAAMRIFGQLPEPQGKAFLSLWQEFEAATSADAVFAKVLDFTQPLTQVVFADTPSQEHIRICREAVLNGRSMRLKDDFPEVYQLVLNMLDGNAASGNTTLLSRLAFLNEADKLKSIYRASKLCDGSRHENSAEHSWHIMLYAWVLAEHAEQPVDLNRVLMMLLLHDLVEIDAGDTPIHGKISAEDLAALEASEDAAATRIFGLLPAEQGTAFLQIWREFEAAESEDARFAKAIDRVQPLTLNLANGGGSWVEYNVSMAQLNERVGRKVENGAPAVWAYMKPIVQKWFQANVH</sequence>
<dbReference type="RefSeq" id="WP_090217259.1">
    <property type="nucleotide sequence ID" value="NZ_FMWG01000003.1"/>
</dbReference>
<dbReference type="PANTHER" id="PTHR11845:SF13">
    <property type="entry name" value="5'-DEOXYNUCLEOTIDASE HDDC2"/>
    <property type="match status" value="1"/>
</dbReference>
<feature type="domain" description="HD/PDEase" evidence="8">
    <location>
        <begin position="223"/>
        <end position="344"/>
    </location>
</feature>
<name>A0A1G5Q8P9_9RHOB</name>
<accession>A0A1G5Q8P9</accession>
<dbReference type="InterPro" id="IPR039356">
    <property type="entry name" value="YfbR/HDDC2"/>
</dbReference>
<dbReference type="SUPFAM" id="SSF109604">
    <property type="entry name" value="HD-domain/PDEase-like"/>
    <property type="match status" value="2"/>
</dbReference>
<evidence type="ECO:0000256" key="6">
    <source>
        <dbReference type="ARBA" id="ARBA00022723"/>
    </source>
</evidence>
<dbReference type="InterPro" id="IPR006674">
    <property type="entry name" value="HD_domain"/>
</dbReference>
<dbReference type="Gene3D" id="1.10.3210.10">
    <property type="entry name" value="Hypothetical protein af1432"/>
    <property type="match status" value="2"/>
</dbReference>
<dbReference type="Proteomes" id="UP000198767">
    <property type="component" value="Unassembled WGS sequence"/>
</dbReference>
<dbReference type="AlphaFoldDB" id="A0A1G5Q8P9"/>
<dbReference type="Pfam" id="PF13023">
    <property type="entry name" value="HD_3"/>
    <property type="match status" value="2"/>
</dbReference>
<dbReference type="EMBL" id="FMWG01000003">
    <property type="protein sequence ID" value="SCZ57998.1"/>
    <property type="molecule type" value="Genomic_DNA"/>
</dbReference>
<evidence type="ECO:0000256" key="5">
    <source>
        <dbReference type="ARBA" id="ARBA00012964"/>
    </source>
</evidence>
<evidence type="ECO:0000256" key="1">
    <source>
        <dbReference type="ARBA" id="ARBA00001638"/>
    </source>
</evidence>
<keyword evidence="10" id="KW-1185">Reference proteome</keyword>
<protein>
    <recommendedName>
        <fullName evidence="5">5'-deoxynucleotidase</fullName>
        <ecNumber evidence="5">3.1.3.89</ecNumber>
    </recommendedName>
</protein>
<reference evidence="9 10" key="1">
    <citation type="submission" date="2016-10" db="EMBL/GenBank/DDBJ databases">
        <authorList>
            <person name="de Groot N.N."/>
        </authorList>
    </citation>
    <scope>NUCLEOTIDE SEQUENCE [LARGE SCALE GENOMIC DNA]</scope>
    <source>
        <strain evidence="9 10">U95</strain>
    </source>
</reference>
<evidence type="ECO:0000259" key="8">
    <source>
        <dbReference type="SMART" id="SM00471"/>
    </source>
</evidence>
<dbReference type="STRING" id="1156985.SAMN04488118_103191"/>
<comment type="cofactor">
    <cofactor evidence="3">
        <name>Co(2+)</name>
        <dbReference type="ChEBI" id="CHEBI:48828"/>
    </cofactor>
</comment>
<comment type="subunit">
    <text evidence="4">Homodimer.</text>
</comment>
<dbReference type="GO" id="GO:0002953">
    <property type="term" value="F:5'-deoxynucleotidase activity"/>
    <property type="evidence" value="ECO:0007669"/>
    <property type="project" value="UniProtKB-EC"/>
</dbReference>
<dbReference type="InterPro" id="IPR003607">
    <property type="entry name" value="HD/PDEase_dom"/>
</dbReference>
<dbReference type="GO" id="GO:0005737">
    <property type="term" value="C:cytoplasm"/>
    <property type="evidence" value="ECO:0007669"/>
    <property type="project" value="TreeGrafter"/>
</dbReference>
<evidence type="ECO:0000256" key="3">
    <source>
        <dbReference type="ARBA" id="ARBA00001941"/>
    </source>
</evidence>
<dbReference type="PANTHER" id="PTHR11845">
    <property type="entry name" value="5'-DEOXYNUCLEOTIDASE HDDC2"/>
    <property type="match status" value="1"/>
</dbReference>
<dbReference type="EC" id="3.1.3.89" evidence="5"/>
<evidence type="ECO:0000313" key="9">
    <source>
        <dbReference type="EMBL" id="SCZ57998.1"/>
    </source>
</evidence>
<keyword evidence="7 9" id="KW-0378">Hydrolase</keyword>
<keyword evidence="6" id="KW-0479">Metal-binding</keyword>
<organism evidence="9 10">
    <name type="scientific">Epibacterium ulvae</name>
    <dbReference type="NCBI Taxonomy" id="1156985"/>
    <lineage>
        <taxon>Bacteria</taxon>
        <taxon>Pseudomonadati</taxon>
        <taxon>Pseudomonadota</taxon>
        <taxon>Alphaproteobacteria</taxon>
        <taxon>Rhodobacterales</taxon>
        <taxon>Roseobacteraceae</taxon>
        <taxon>Epibacterium</taxon>
    </lineage>
</organism>
<gene>
    <name evidence="9" type="ORF">SAMN04488118_103191</name>
</gene>
<evidence type="ECO:0000313" key="10">
    <source>
        <dbReference type="Proteomes" id="UP000198767"/>
    </source>
</evidence>
<feature type="domain" description="HD/PDEase" evidence="8">
    <location>
        <begin position="32"/>
        <end position="109"/>
    </location>
</feature>
<comment type="cofactor">
    <cofactor evidence="2">
        <name>Mn(2+)</name>
        <dbReference type="ChEBI" id="CHEBI:29035"/>
    </cofactor>
</comment>
<evidence type="ECO:0000256" key="2">
    <source>
        <dbReference type="ARBA" id="ARBA00001936"/>
    </source>
</evidence>
<dbReference type="SMART" id="SM00471">
    <property type="entry name" value="HDc"/>
    <property type="match status" value="2"/>
</dbReference>
<evidence type="ECO:0000256" key="4">
    <source>
        <dbReference type="ARBA" id="ARBA00011738"/>
    </source>
</evidence>
<proteinExistence type="predicted"/>
<dbReference type="OrthoDB" id="9796032at2"/>
<dbReference type="GO" id="GO:0046872">
    <property type="term" value="F:metal ion binding"/>
    <property type="evidence" value="ECO:0007669"/>
    <property type="project" value="UniProtKB-KW"/>
</dbReference>
<evidence type="ECO:0000256" key="7">
    <source>
        <dbReference type="ARBA" id="ARBA00022801"/>
    </source>
</evidence>
<comment type="catalytic activity">
    <reaction evidence="1">
        <text>a 2'-deoxyribonucleoside 5'-phosphate + H2O = a 2'-deoxyribonucleoside + phosphate</text>
        <dbReference type="Rhea" id="RHEA:36167"/>
        <dbReference type="ChEBI" id="CHEBI:15377"/>
        <dbReference type="ChEBI" id="CHEBI:18274"/>
        <dbReference type="ChEBI" id="CHEBI:43474"/>
        <dbReference type="ChEBI" id="CHEBI:65317"/>
        <dbReference type="EC" id="3.1.3.89"/>
    </reaction>
</comment>